<reference evidence="1" key="1">
    <citation type="submission" date="2023-06" db="EMBL/GenBank/DDBJ databases">
        <title>Genome-scale phylogeny and comparative genomics of the fungal order Sordariales.</title>
        <authorList>
            <consortium name="Lawrence Berkeley National Laboratory"/>
            <person name="Hensen N."/>
            <person name="Bonometti L."/>
            <person name="Westerberg I."/>
            <person name="Brannstrom I.O."/>
            <person name="Guillou S."/>
            <person name="Cros-Aarteil S."/>
            <person name="Calhoun S."/>
            <person name="Haridas S."/>
            <person name="Kuo A."/>
            <person name="Mondo S."/>
            <person name="Pangilinan J."/>
            <person name="Riley R."/>
            <person name="LaButti K."/>
            <person name="Andreopoulos B."/>
            <person name="Lipzen A."/>
            <person name="Chen C."/>
            <person name="Yanf M."/>
            <person name="Daum C."/>
            <person name="Ng V."/>
            <person name="Clum A."/>
            <person name="Steindorff A."/>
            <person name="Ohm R."/>
            <person name="Martin F."/>
            <person name="Silar P."/>
            <person name="Natvig D."/>
            <person name="Lalanne C."/>
            <person name="Gautier V."/>
            <person name="Ament-velasquez S.L."/>
            <person name="Kruys A."/>
            <person name="Hutchinson M.I."/>
            <person name="Powell A.J."/>
            <person name="Barry K."/>
            <person name="Miller A.N."/>
            <person name="Grigoriev I.V."/>
            <person name="Debuchy R."/>
            <person name="Gladieux P."/>
            <person name="Thoren M.H."/>
            <person name="Johannesson H."/>
        </authorList>
    </citation>
    <scope>NUCLEOTIDE SEQUENCE</scope>
    <source>
        <strain evidence="1">SMH2392-1A</strain>
    </source>
</reference>
<gene>
    <name evidence="1" type="ORF">B0T26DRAFT_725762</name>
</gene>
<dbReference type="Proteomes" id="UP001172101">
    <property type="component" value="Unassembled WGS sequence"/>
</dbReference>
<name>A0AA40DM19_9PEZI</name>
<evidence type="ECO:0000313" key="2">
    <source>
        <dbReference type="Proteomes" id="UP001172101"/>
    </source>
</evidence>
<sequence>MTHRRTGGRRAAYNHACNVCTWASPPRSRSGVTQVLKIAATRINGRNPLRAGHDCYYNTRRVWGAVSKIHAPPARSGIAGRRATGCRVTVTLQAILPCALAFGWPSVLGLLDVVVAEQLPRFGAGRGVTRMQVPDNSNQSHRFRAAAHLVSHGTGQGFRARCPPATPPPRGVAVRAVIAWHLVSWVGVGLRHPGFAVVDGREKLP</sequence>
<keyword evidence="2" id="KW-1185">Reference proteome</keyword>
<evidence type="ECO:0000313" key="1">
    <source>
        <dbReference type="EMBL" id="KAK0706206.1"/>
    </source>
</evidence>
<dbReference type="GeneID" id="85326059"/>
<proteinExistence type="predicted"/>
<dbReference type="RefSeq" id="XP_060291300.1">
    <property type="nucleotide sequence ID" value="XM_060442789.1"/>
</dbReference>
<organism evidence="1 2">
    <name type="scientific">Lasiosphaeria miniovina</name>
    <dbReference type="NCBI Taxonomy" id="1954250"/>
    <lineage>
        <taxon>Eukaryota</taxon>
        <taxon>Fungi</taxon>
        <taxon>Dikarya</taxon>
        <taxon>Ascomycota</taxon>
        <taxon>Pezizomycotina</taxon>
        <taxon>Sordariomycetes</taxon>
        <taxon>Sordariomycetidae</taxon>
        <taxon>Sordariales</taxon>
        <taxon>Lasiosphaeriaceae</taxon>
        <taxon>Lasiosphaeria</taxon>
    </lineage>
</organism>
<dbReference type="EMBL" id="JAUIRO010000007">
    <property type="protein sequence ID" value="KAK0706206.1"/>
    <property type="molecule type" value="Genomic_DNA"/>
</dbReference>
<comment type="caution">
    <text evidence="1">The sequence shown here is derived from an EMBL/GenBank/DDBJ whole genome shotgun (WGS) entry which is preliminary data.</text>
</comment>
<accession>A0AA40DM19</accession>
<protein>
    <submittedName>
        <fullName evidence="1">Uncharacterized protein</fullName>
    </submittedName>
</protein>
<dbReference type="AlphaFoldDB" id="A0AA40DM19"/>